<dbReference type="InterPro" id="IPR044880">
    <property type="entry name" value="NCX_ion-bd_dom_sf"/>
</dbReference>
<dbReference type="Proteomes" id="UP001177003">
    <property type="component" value="Chromosome 9"/>
</dbReference>
<evidence type="ECO:0000313" key="11">
    <source>
        <dbReference type="Proteomes" id="UP001177003"/>
    </source>
</evidence>
<sequence length="287" mass="30582">MRQVVALLNDEDVDANSSSSSKRPSTFLNFVALGNTSAAKSTVLNSLIGHPALGASVAMNISIAFISVILLPIIGNAAEHASAIMFAMKDKLESRLAPQHKYLCLLFHFCVVVGRIMGHPLDLNFQLFETSTLIMTVIVVAFVLQDGTSNYFKGVMLVFCNLILVASFFVHIDPLSIVQSSGTTMTFVIVEGAVISVASVGDSCSIIERERVPASGGEVGRLNVGGGAHIGPLRCWPRGLCLSISIGDLDVGEFIVPVPYVKQVNVSCIFEGMESIKRIGIGIGIEI</sequence>
<evidence type="ECO:0000256" key="5">
    <source>
        <dbReference type="ARBA" id="ARBA00022989"/>
    </source>
</evidence>
<evidence type="ECO:0000259" key="9">
    <source>
        <dbReference type="Pfam" id="PF01699"/>
    </source>
</evidence>
<protein>
    <recommendedName>
        <fullName evidence="9">Sodium/calcium exchanger membrane region domain-containing protein</fullName>
    </recommendedName>
</protein>
<dbReference type="GO" id="GO:0015369">
    <property type="term" value="F:calcium:proton antiporter activity"/>
    <property type="evidence" value="ECO:0007669"/>
    <property type="project" value="TreeGrafter"/>
</dbReference>
<keyword evidence="5 8" id="KW-1133">Transmembrane helix</keyword>
<evidence type="ECO:0000256" key="1">
    <source>
        <dbReference type="ARBA" id="ARBA00004127"/>
    </source>
</evidence>
<dbReference type="SUPFAM" id="SSF81606">
    <property type="entry name" value="PP2C-like"/>
    <property type="match status" value="1"/>
</dbReference>
<reference evidence="10" key="1">
    <citation type="submission" date="2023-04" db="EMBL/GenBank/DDBJ databases">
        <authorList>
            <person name="Vijverberg K."/>
            <person name="Xiong W."/>
            <person name="Schranz E."/>
        </authorList>
    </citation>
    <scope>NUCLEOTIDE SEQUENCE</scope>
</reference>
<evidence type="ECO:0000256" key="7">
    <source>
        <dbReference type="ARBA" id="ARBA00023136"/>
    </source>
</evidence>
<evidence type="ECO:0000256" key="3">
    <source>
        <dbReference type="ARBA" id="ARBA00022449"/>
    </source>
</evidence>
<dbReference type="EMBL" id="OX465085">
    <property type="protein sequence ID" value="CAI9302380.1"/>
    <property type="molecule type" value="Genomic_DNA"/>
</dbReference>
<feature type="transmembrane region" description="Helical" evidence="8">
    <location>
        <begin position="57"/>
        <end position="78"/>
    </location>
</feature>
<evidence type="ECO:0000256" key="2">
    <source>
        <dbReference type="ARBA" id="ARBA00022448"/>
    </source>
</evidence>
<gene>
    <name evidence="10" type="ORF">LSALG_LOCUS40870</name>
</gene>
<dbReference type="PANTHER" id="PTHR31503:SF48">
    <property type="entry name" value="VACUOLAR CATION_PROTON EXCHANGER 2"/>
    <property type="match status" value="1"/>
</dbReference>
<feature type="transmembrane region" description="Helical" evidence="8">
    <location>
        <begin position="184"/>
        <end position="201"/>
    </location>
</feature>
<dbReference type="InterPro" id="IPR004713">
    <property type="entry name" value="CaH_exchang"/>
</dbReference>
<keyword evidence="4 8" id="KW-0812">Transmembrane</keyword>
<keyword evidence="7 8" id="KW-0472">Membrane</keyword>
<evidence type="ECO:0000256" key="4">
    <source>
        <dbReference type="ARBA" id="ARBA00022692"/>
    </source>
</evidence>
<dbReference type="InterPro" id="IPR004837">
    <property type="entry name" value="NaCa_Exmemb"/>
</dbReference>
<feature type="transmembrane region" description="Helical" evidence="8">
    <location>
        <begin position="99"/>
        <end position="117"/>
    </location>
</feature>
<evidence type="ECO:0000313" key="10">
    <source>
        <dbReference type="EMBL" id="CAI9302380.1"/>
    </source>
</evidence>
<keyword evidence="6" id="KW-0406">Ion transport</keyword>
<dbReference type="PANTHER" id="PTHR31503">
    <property type="entry name" value="VACUOLAR CALCIUM ION TRANSPORTER"/>
    <property type="match status" value="1"/>
</dbReference>
<organism evidence="10 11">
    <name type="scientific">Lactuca saligna</name>
    <name type="common">Willowleaf lettuce</name>
    <dbReference type="NCBI Taxonomy" id="75948"/>
    <lineage>
        <taxon>Eukaryota</taxon>
        <taxon>Viridiplantae</taxon>
        <taxon>Streptophyta</taxon>
        <taxon>Embryophyta</taxon>
        <taxon>Tracheophyta</taxon>
        <taxon>Spermatophyta</taxon>
        <taxon>Magnoliopsida</taxon>
        <taxon>eudicotyledons</taxon>
        <taxon>Gunneridae</taxon>
        <taxon>Pentapetalae</taxon>
        <taxon>asterids</taxon>
        <taxon>campanulids</taxon>
        <taxon>Asterales</taxon>
        <taxon>Asteraceae</taxon>
        <taxon>Cichorioideae</taxon>
        <taxon>Cichorieae</taxon>
        <taxon>Lactucinae</taxon>
        <taxon>Lactuca</taxon>
    </lineage>
</organism>
<dbReference type="AlphaFoldDB" id="A0AA36EQW6"/>
<keyword evidence="11" id="KW-1185">Reference proteome</keyword>
<dbReference type="InterPro" id="IPR036457">
    <property type="entry name" value="PPM-type-like_dom_sf"/>
</dbReference>
<evidence type="ECO:0000256" key="8">
    <source>
        <dbReference type="SAM" id="Phobius"/>
    </source>
</evidence>
<evidence type="ECO:0000256" key="6">
    <source>
        <dbReference type="ARBA" id="ARBA00023065"/>
    </source>
</evidence>
<dbReference type="Pfam" id="PF01699">
    <property type="entry name" value="Na_Ca_ex"/>
    <property type="match status" value="1"/>
</dbReference>
<keyword evidence="2" id="KW-0813">Transport</keyword>
<feature type="domain" description="Sodium/calcium exchanger membrane region" evidence="9">
    <location>
        <begin position="57"/>
        <end position="166"/>
    </location>
</feature>
<feature type="transmembrane region" description="Helical" evidence="8">
    <location>
        <begin position="151"/>
        <end position="172"/>
    </location>
</feature>
<proteinExistence type="predicted"/>
<dbReference type="GO" id="GO:0012505">
    <property type="term" value="C:endomembrane system"/>
    <property type="evidence" value="ECO:0007669"/>
    <property type="project" value="UniProtKB-SubCell"/>
</dbReference>
<name>A0AA36EQW6_LACSI</name>
<comment type="subcellular location">
    <subcellularLocation>
        <location evidence="1">Endomembrane system</location>
        <topology evidence="1">Multi-pass membrane protein</topology>
    </subcellularLocation>
</comment>
<feature type="transmembrane region" description="Helical" evidence="8">
    <location>
        <begin position="123"/>
        <end position="144"/>
    </location>
</feature>
<dbReference type="Gene3D" id="1.20.1420.30">
    <property type="entry name" value="NCX, central ion-binding region"/>
    <property type="match status" value="1"/>
</dbReference>
<dbReference type="GO" id="GO:0009705">
    <property type="term" value="C:plant-type vacuole membrane"/>
    <property type="evidence" value="ECO:0007669"/>
    <property type="project" value="TreeGrafter"/>
</dbReference>
<accession>A0AA36EQW6</accession>
<keyword evidence="3" id="KW-0050">Antiport</keyword>
<dbReference type="GO" id="GO:0006874">
    <property type="term" value="P:intracellular calcium ion homeostasis"/>
    <property type="evidence" value="ECO:0007669"/>
    <property type="project" value="TreeGrafter"/>
</dbReference>